<dbReference type="InterPro" id="IPR008336">
    <property type="entry name" value="TopoI_DNA-bd_euk"/>
</dbReference>
<dbReference type="GO" id="GO:0003677">
    <property type="term" value="F:DNA binding"/>
    <property type="evidence" value="ECO:0007669"/>
    <property type="project" value="InterPro"/>
</dbReference>
<dbReference type="Pfam" id="PF02919">
    <property type="entry name" value="Topoisom_I_N"/>
    <property type="match status" value="1"/>
</dbReference>
<evidence type="ECO:0000259" key="3">
    <source>
        <dbReference type="Pfam" id="PF02919"/>
    </source>
</evidence>
<dbReference type="GO" id="GO:0007059">
    <property type="term" value="P:chromosome segregation"/>
    <property type="evidence" value="ECO:0007669"/>
    <property type="project" value="TreeGrafter"/>
</dbReference>
<sequence>MQKKRELDEGSSDEDSVPLSKRFKKVKEEPPAAAAAAAPAAAAAAEDIKTVKEAAEETNSSSSSSGSSSGSSSTTATSNGSGSNNGDAAAAAAPAAAAAAAGAAAAAKPASVSGSLAAALRNVKAEAAHDASPAAAAAATATAAAGSPAAAAALKKELNRPSASPSPGLPRRRNKYTKTEENFEPISRWWEKDLSQLENNLVQWQYLEHNGLIFAPPYEPHGVCIDYKGQTVSLPPEAEEVANFWCGVLESDYASKIRFVRNFWRAFLSKLPSDHLIKQDPKHTQVRIPDPDSPAAAAAAAAAAEGKPPPLAEDAAGFEACDFSRIKKHLDALKEAKKNLSREEKERRIFSEDVILNLSEDSPVPVAAGLPGHCWKDVAHDARVTWLAFYRDSINDQTKRRTPWVAAVYALSIFLLM</sequence>
<proteinExistence type="predicted"/>
<protein>
    <submittedName>
        <fullName evidence="4">DNA topoisomerase I, putative</fullName>
    </submittedName>
</protein>
<evidence type="ECO:0000313" key="5">
    <source>
        <dbReference type="Proteomes" id="UP000030750"/>
    </source>
</evidence>
<dbReference type="GO" id="GO:0005694">
    <property type="term" value="C:chromosome"/>
    <property type="evidence" value="ECO:0007669"/>
    <property type="project" value="InterPro"/>
</dbReference>
<name>U6LFU6_9EIME</name>
<dbReference type="VEuPathDB" id="ToxoDB:EBH_0025030"/>
<dbReference type="Proteomes" id="UP000030750">
    <property type="component" value="Unassembled WGS sequence"/>
</dbReference>
<dbReference type="SUPFAM" id="SSF56741">
    <property type="entry name" value="Eukaryotic DNA topoisomerase I, N-terminal DNA-binding fragment"/>
    <property type="match status" value="2"/>
</dbReference>
<dbReference type="InterPro" id="IPR051062">
    <property type="entry name" value="Topoisomerase_IB"/>
</dbReference>
<feature type="region of interest" description="Disordered" evidence="2">
    <location>
        <begin position="1"/>
        <end position="104"/>
    </location>
</feature>
<feature type="compositionally biased region" description="Low complexity" evidence="2">
    <location>
        <begin position="57"/>
        <end position="104"/>
    </location>
</feature>
<feature type="domain" description="DNA topoisomerase I DNA binding eukaryotic-type" evidence="3">
    <location>
        <begin position="202"/>
        <end position="347"/>
    </location>
</feature>
<dbReference type="Gene3D" id="1.10.10.41">
    <property type="entry name" value="Yeast DNA topoisomerase - domain 1"/>
    <property type="match status" value="1"/>
</dbReference>
<keyword evidence="5" id="KW-1185">Reference proteome</keyword>
<evidence type="ECO:0000256" key="2">
    <source>
        <dbReference type="SAM" id="MobiDB-lite"/>
    </source>
</evidence>
<dbReference type="OrthoDB" id="47179at2759"/>
<dbReference type="InterPro" id="IPR013034">
    <property type="entry name" value="DNA_topo_DNA_db_N_dom1"/>
</dbReference>
<dbReference type="PANTHER" id="PTHR10290">
    <property type="entry name" value="DNA TOPOISOMERASE I"/>
    <property type="match status" value="1"/>
</dbReference>
<dbReference type="EMBL" id="HG711577">
    <property type="protein sequence ID" value="CDJ49277.1"/>
    <property type="molecule type" value="Genomic_DNA"/>
</dbReference>
<dbReference type="GO" id="GO:0006260">
    <property type="term" value="P:DNA replication"/>
    <property type="evidence" value="ECO:0007669"/>
    <property type="project" value="TreeGrafter"/>
</dbReference>
<dbReference type="InterPro" id="IPR036202">
    <property type="entry name" value="TopoI_DNA-bd_euk_N_sf"/>
</dbReference>
<organism evidence="4 5">
    <name type="scientific">Eimeria brunetti</name>
    <dbReference type="NCBI Taxonomy" id="51314"/>
    <lineage>
        <taxon>Eukaryota</taxon>
        <taxon>Sar</taxon>
        <taxon>Alveolata</taxon>
        <taxon>Apicomplexa</taxon>
        <taxon>Conoidasida</taxon>
        <taxon>Coccidia</taxon>
        <taxon>Eucoccidiorida</taxon>
        <taxon>Eimeriorina</taxon>
        <taxon>Eimeriidae</taxon>
        <taxon>Eimeria</taxon>
    </lineage>
</organism>
<feature type="coiled-coil region" evidence="1">
    <location>
        <begin position="323"/>
        <end position="353"/>
    </location>
</feature>
<dbReference type="InterPro" id="IPR013030">
    <property type="entry name" value="DNA_topo_DNA_db_N_dom2"/>
</dbReference>
<gene>
    <name evidence="4" type="ORF">EBH_0025030</name>
</gene>
<accession>U6LFU6</accession>
<dbReference type="AlphaFoldDB" id="U6LFU6"/>
<feature type="region of interest" description="Disordered" evidence="2">
    <location>
        <begin position="152"/>
        <end position="178"/>
    </location>
</feature>
<feature type="compositionally biased region" description="Basic and acidic residues" evidence="2">
    <location>
        <begin position="46"/>
        <end position="55"/>
    </location>
</feature>
<dbReference type="GO" id="GO:0003917">
    <property type="term" value="F:DNA topoisomerase type I (single strand cut, ATP-independent) activity"/>
    <property type="evidence" value="ECO:0007669"/>
    <property type="project" value="InterPro"/>
</dbReference>
<reference evidence="4" key="1">
    <citation type="submission" date="2013-10" db="EMBL/GenBank/DDBJ databases">
        <title>Genomic analysis of the causative agents of coccidiosis in chickens.</title>
        <authorList>
            <person name="Reid A.J."/>
            <person name="Blake D."/>
            <person name="Billington K."/>
            <person name="Browne H."/>
            <person name="Dunn M."/>
            <person name="Hung S."/>
            <person name="Kawahara F."/>
            <person name="Miranda-Saavedra D."/>
            <person name="Mourier T."/>
            <person name="Nagra H."/>
            <person name="Otto T.D."/>
            <person name="Rawlings N."/>
            <person name="Sanchez A."/>
            <person name="Sanders M."/>
            <person name="Subramaniam C."/>
            <person name="Tay Y."/>
            <person name="Dear P."/>
            <person name="Doerig C."/>
            <person name="Gruber A."/>
            <person name="Parkinson J."/>
            <person name="Shirley M."/>
            <person name="Wan K.L."/>
            <person name="Berriman M."/>
            <person name="Tomley F."/>
            <person name="Pain A."/>
        </authorList>
    </citation>
    <scope>NUCLEOTIDE SEQUENCE [LARGE SCALE GENOMIC DNA]</scope>
    <source>
        <strain evidence="4">Houghton</strain>
    </source>
</reference>
<dbReference type="PANTHER" id="PTHR10290:SF3">
    <property type="entry name" value="DNA TOPOISOMERASE 1"/>
    <property type="match status" value="1"/>
</dbReference>
<reference evidence="4" key="2">
    <citation type="submission" date="2013-10" db="EMBL/GenBank/DDBJ databases">
        <authorList>
            <person name="Aslett M."/>
        </authorList>
    </citation>
    <scope>NUCLEOTIDE SEQUENCE [LARGE SCALE GENOMIC DNA]</scope>
    <source>
        <strain evidence="4">Houghton</strain>
    </source>
</reference>
<keyword evidence="4" id="KW-0413">Isomerase</keyword>
<dbReference type="GO" id="GO:0006265">
    <property type="term" value="P:DNA topological change"/>
    <property type="evidence" value="ECO:0007669"/>
    <property type="project" value="InterPro"/>
</dbReference>
<feature type="compositionally biased region" description="Low complexity" evidence="2">
    <location>
        <begin position="31"/>
        <end position="45"/>
    </location>
</feature>
<keyword evidence="1" id="KW-0175">Coiled coil</keyword>
<dbReference type="PRINTS" id="PR00833">
    <property type="entry name" value="POAALLERGEN"/>
</dbReference>
<evidence type="ECO:0000313" key="4">
    <source>
        <dbReference type="EMBL" id="CDJ49277.1"/>
    </source>
</evidence>
<dbReference type="GO" id="GO:0005730">
    <property type="term" value="C:nucleolus"/>
    <property type="evidence" value="ECO:0007669"/>
    <property type="project" value="TreeGrafter"/>
</dbReference>
<dbReference type="Gene3D" id="2.170.11.10">
    <property type="entry name" value="DNA Topoisomerase I, domain 2"/>
    <property type="match status" value="1"/>
</dbReference>
<evidence type="ECO:0000256" key="1">
    <source>
        <dbReference type="SAM" id="Coils"/>
    </source>
</evidence>